<dbReference type="PANTHER" id="PTHR46301">
    <property type="entry name" value="F-BOX/KELCH-REPEAT PROTEIN"/>
    <property type="match status" value="1"/>
</dbReference>
<dbReference type="InterPro" id="IPR036047">
    <property type="entry name" value="F-box-like_dom_sf"/>
</dbReference>
<dbReference type="OrthoDB" id="693924at2759"/>
<sequence>MEDFGVVGTDGGRLPALPDDVHREIFFRLPGRSLCRARAVCRSWRDLASEPSFLRAHAGRAAAAPLLLTWSDTATERDGTRDCTVHLSIHQERGRRAGDRPAAAAGDGDDGHGHGRQSRCCDLRLVLTARHPSISGGMRSWDGILCMEMWVRPQPPVFAEHVPCSYLLLNPISRACAVASAPALRGGTPGSRSDRGYIAGAYSHPVTGVFHLLHSSGSAMVDCGEKTPRFRVLTVNAPDAAWREVPMSGDGNTARLQTVVGRFSLQSSATAHGRLHWRVDGQPPRVDGAGGVGAGGLRRPGLAAEARGPCVAELAAPQGPLLAQRAWERRGFGRGRQG</sequence>
<dbReference type="AlphaFoldDB" id="A0A3L6S892"/>
<feature type="region of interest" description="Disordered" evidence="1">
    <location>
        <begin position="91"/>
        <end position="116"/>
    </location>
</feature>
<dbReference type="GO" id="GO:0004842">
    <property type="term" value="F:ubiquitin-protein transferase activity"/>
    <property type="evidence" value="ECO:0007669"/>
    <property type="project" value="TreeGrafter"/>
</dbReference>
<evidence type="ECO:0000256" key="1">
    <source>
        <dbReference type="SAM" id="MobiDB-lite"/>
    </source>
</evidence>
<dbReference type="CDD" id="cd22157">
    <property type="entry name" value="F-box_AtFBW1-like"/>
    <property type="match status" value="1"/>
</dbReference>
<dbReference type="EMBL" id="PQIB02000005">
    <property type="protein sequence ID" value="RLN17215.1"/>
    <property type="molecule type" value="Genomic_DNA"/>
</dbReference>
<dbReference type="Pfam" id="PF12937">
    <property type="entry name" value="F-box-like"/>
    <property type="match status" value="1"/>
</dbReference>
<evidence type="ECO:0000259" key="2">
    <source>
        <dbReference type="PROSITE" id="PS50181"/>
    </source>
</evidence>
<dbReference type="STRING" id="4540.A0A3L6S892"/>
<dbReference type="GO" id="GO:0031146">
    <property type="term" value="P:SCF-dependent proteasomal ubiquitin-dependent protein catabolic process"/>
    <property type="evidence" value="ECO:0007669"/>
    <property type="project" value="TreeGrafter"/>
</dbReference>
<accession>A0A3L6S892</accession>
<feature type="domain" description="F-box" evidence="2">
    <location>
        <begin position="11"/>
        <end position="57"/>
    </location>
</feature>
<dbReference type="Gene3D" id="1.20.1280.50">
    <property type="match status" value="1"/>
</dbReference>
<dbReference type="InterPro" id="IPR001810">
    <property type="entry name" value="F-box_dom"/>
</dbReference>
<evidence type="ECO:0000313" key="4">
    <source>
        <dbReference type="Proteomes" id="UP000275267"/>
    </source>
</evidence>
<dbReference type="PROSITE" id="PS50181">
    <property type="entry name" value="FBOX"/>
    <property type="match status" value="1"/>
</dbReference>
<gene>
    <name evidence="3" type="ORF">C2845_PM02G24320</name>
</gene>
<organism evidence="3 4">
    <name type="scientific">Panicum miliaceum</name>
    <name type="common">Proso millet</name>
    <name type="synonym">Broomcorn millet</name>
    <dbReference type="NCBI Taxonomy" id="4540"/>
    <lineage>
        <taxon>Eukaryota</taxon>
        <taxon>Viridiplantae</taxon>
        <taxon>Streptophyta</taxon>
        <taxon>Embryophyta</taxon>
        <taxon>Tracheophyta</taxon>
        <taxon>Spermatophyta</taxon>
        <taxon>Magnoliopsida</taxon>
        <taxon>Liliopsida</taxon>
        <taxon>Poales</taxon>
        <taxon>Poaceae</taxon>
        <taxon>PACMAD clade</taxon>
        <taxon>Panicoideae</taxon>
        <taxon>Panicodae</taxon>
        <taxon>Paniceae</taxon>
        <taxon>Panicinae</taxon>
        <taxon>Panicum</taxon>
        <taxon>Panicum sect. Panicum</taxon>
    </lineage>
</organism>
<dbReference type="Proteomes" id="UP000275267">
    <property type="component" value="Unassembled WGS sequence"/>
</dbReference>
<dbReference type="SUPFAM" id="SSF81383">
    <property type="entry name" value="F-box domain"/>
    <property type="match status" value="1"/>
</dbReference>
<evidence type="ECO:0000313" key="3">
    <source>
        <dbReference type="EMBL" id="RLN17215.1"/>
    </source>
</evidence>
<keyword evidence="4" id="KW-1185">Reference proteome</keyword>
<proteinExistence type="predicted"/>
<name>A0A3L6S892_PANMI</name>
<comment type="caution">
    <text evidence="3">The sequence shown here is derived from an EMBL/GenBank/DDBJ whole genome shotgun (WGS) entry which is preliminary data.</text>
</comment>
<protein>
    <recommendedName>
        <fullName evidence="2">F-box domain-containing protein</fullName>
    </recommendedName>
</protein>
<dbReference type="SMART" id="SM00256">
    <property type="entry name" value="FBOX"/>
    <property type="match status" value="1"/>
</dbReference>
<dbReference type="PANTHER" id="PTHR46301:SF77">
    <property type="entry name" value="F-BOX ONLY PROTEIN 6"/>
    <property type="match status" value="1"/>
</dbReference>
<reference evidence="4" key="1">
    <citation type="journal article" date="2019" name="Nat. Commun.">
        <title>The genome of broomcorn millet.</title>
        <authorList>
            <person name="Zou C."/>
            <person name="Miki D."/>
            <person name="Li D."/>
            <person name="Tang Q."/>
            <person name="Xiao L."/>
            <person name="Rajput S."/>
            <person name="Deng P."/>
            <person name="Jia W."/>
            <person name="Huang R."/>
            <person name="Zhang M."/>
            <person name="Sun Y."/>
            <person name="Hu J."/>
            <person name="Fu X."/>
            <person name="Schnable P.S."/>
            <person name="Li F."/>
            <person name="Zhang H."/>
            <person name="Feng B."/>
            <person name="Zhu X."/>
            <person name="Liu R."/>
            <person name="Schnable J.C."/>
            <person name="Zhu J.-K."/>
            <person name="Zhang H."/>
        </authorList>
    </citation>
    <scope>NUCLEOTIDE SEQUENCE [LARGE SCALE GENOMIC DNA]</scope>
</reference>